<evidence type="ECO:0000256" key="1">
    <source>
        <dbReference type="ARBA" id="ARBA00022676"/>
    </source>
</evidence>
<proteinExistence type="inferred from homology"/>
<dbReference type="GO" id="GO:0005829">
    <property type="term" value="C:cytosol"/>
    <property type="evidence" value="ECO:0007669"/>
    <property type="project" value="TreeGrafter"/>
</dbReference>
<dbReference type="Proteomes" id="UP000054342">
    <property type="component" value="Unassembled WGS sequence"/>
</dbReference>
<dbReference type="NCBIfam" id="TIGR02400">
    <property type="entry name" value="trehalose_OtsA"/>
    <property type="match status" value="1"/>
</dbReference>
<dbReference type="InterPro" id="IPR012766">
    <property type="entry name" value="Trehalose_OtsA"/>
</dbReference>
<name>A0A0D2EV81_9EURO</name>
<keyword evidence="2 5" id="KW-0808">Transferase</keyword>
<dbReference type="PANTHER" id="PTHR10788">
    <property type="entry name" value="TREHALOSE-6-PHOSPHATE SYNTHASE"/>
    <property type="match status" value="1"/>
</dbReference>
<sequence>MDTPPATPESVTPPALPCGQRLIVVSNRLPVTLKQNCEGIYDFKESSGGLASGMSGVKRHVEMLWYGWPGMELPQCEEGDVARTLREKHSAVPVPVADDIAELYYNGFSNSTLWPLLHYQPNAVRFHRNEWQAYRKVNRCFADKLVEDVDDGDIVWVHDYHLMLLPTMLSDAAHKKGKHVIIGFFLHTPFPTGDMFKVLPHWEELIEGLLRCSLIGFHTQTYAQNFKRMCGDYLGFKQFPAGIERSGNFIRLGVYPIGIDVPKFVNHMQKPEMEDRIQHFRSQYKASKLIIGVDRLDYIKGIPQKLNAMELFLDRHPESVGKVTMIQVAVPSRENVKDYKDLADELHRQVDRLNSKYGSDDYVPIHFLHQCVPFDELMTMYAASDICFVSSIRDGMNLVSYEYVATQRARRGVLLLSEFAGAAEVLKSSVLFNPWDIGGTAEALHSALTMGPHDRAVKHRESEKYVMENSSAAWGKSFVSDLQKASASYLSSISDSREVACHGSKMPWKANPSPDCGPIWRRGSILLRRETS</sequence>
<dbReference type="SUPFAM" id="SSF53756">
    <property type="entry name" value="UDP-Glycosyltransferase/glycogen phosphorylase"/>
    <property type="match status" value="1"/>
</dbReference>
<accession>A0A0D2EV81</accession>
<dbReference type="Pfam" id="PF00982">
    <property type="entry name" value="Glyco_transf_20"/>
    <property type="match status" value="1"/>
</dbReference>
<dbReference type="PANTHER" id="PTHR10788:SF106">
    <property type="entry name" value="BCDNA.GH08860"/>
    <property type="match status" value="1"/>
</dbReference>
<keyword evidence="7" id="KW-1185">Reference proteome</keyword>
<dbReference type="OrthoDB" id="755951at2759"/>
<protein>
    <recommendedName>
        <fullName evidence="5">Trehalose-6-phosphate synthase</fullName>
        <ecNumber evidence="5">2.4.1.15</ecNumber>
    </recommendedName>
    <alternativeName>
        <fullName evidence="5">UDP-glucose-glucosephosphate glucosyltransferase</fullName>
    </alternativeName>
</protein>
<evidence type="ECO:0000256" key="3">
    <source>
        <dbReference type="ARBA" id="ARBA00024331"/>
    </source>
</evidence>
<gene>
    <name evidence="6" type="ORF">PV05_04030</name>
</gene>
<reference evidence="6 7" key="1">
    <citation type="submission" date="2015-01" db="EMBL/GenBank/DDBJ databases">
        <title>The Genome Sequence of Exophiala xenobiotica CBS118157.</title>
        <authorList>
            <consortium name="The Broad Institute Genomics Platform"/>
            <person name="Cuomo C."/>
            <person name="de Hoog S."/>
            <person name="Gorbushina A."/>
            <person name="Stielow B."/>
            <person name="Teixiera M."/>
            <person name="Abouelleil A."/>
            <person name="Chapman S.B."/>
            <person name="Priest M."/>
            <person name="Young S.K."/>
            <person name="Wortman J."/>
            <person name="Nusbaum C."/>
            <person name="Birren B."/>
        </authorList>
    </citation>
    <scope>NUCLEOTIDE SEQUENCE [LARGE SCALE GENOMIC DNA]</scope>
    <source>
        <strain evidence="6 7">CBS 118157</strain>
    </source>
</reference>
<dbReference type="EC" id="2.4.1.15" evidence="5"/>
<dbReference type="RefSeq" id="XP_013320172.1">
    <property type="nucleotide sequence ID" value="XM_013464718.1"/>
</dbReference>
<comment type="similarity">
    <text evidence="5">Belongs to the glycosyltransferase 20 family.</text>
</comment>
<dbReference type="STRING" id="348802.A0A0D2EV81"/>
<dbReference type="EMBL" id="KN847318">
    <property type="protein sequence ID" value="KIW59588.1"/>
    <property type="molecule type" value="Genomic_DNA"/>
</dbReference>
<organism evidence="6 7">
    <name type="scientific">Exophiala xenobiotica</name>
    <dbReference type="NCBI Taxonomy" id="348802"/>
    <lineage>
        <taxon>Eukaryota</taxon>
        <taxon>Fungi</taxon>
        <taxon>Dikarya</taxon>
        <taxon>Ascomycota</taxon>
        <taxon>Pezizomycotina</taxon>
        <taxon>Eurotiomycetes</taxon>
        <taxon>Chaetothyriomycetidae</taxon>
        <taxon>Chaetothyriales</taxon>
        <taxon>Herpotrichiellaceae</taxon>
        <taxon>Exophiala</taxon>
    </lineage>
</organism>
<dbReference type="GO" id="GO:0005992">
    <property type="term" value="P:trehalose biosynthetic process"/>
    <property type="evidence" value="ECO:0007669"/>
    <property type="project" value="InterPro"/>
</dbReference>
<dbReference type="AlphaFoldDB" id="A0A0D2EV81"/>
<dbReference type="GO" id="GO:0004805">
    <property type="term" value="F:trehalose-phosphatase activity"/>
    <property type="evidence" value="ECO:0007669"/>
    <property type="project" value="TreeGrafter"/>
</dbReference>
<dbReference type="FunFam" id="3.40.50.2000:FF:000010">
    <property type="entry name" value="Alpha,alpha-trehalose-phosphate synthase"/>
    <property type="match status" value="1"/>
</dbReference>
<evidence type="ECO:0000256" key="4">
    <source>
        <dbReference type="ARBA" id="ARBA00048039"/>
    </source>
</evidence>
<evidence type="ECO:0000313" key="6">
    <source>
        <dbReference type="EMBL" id="KIW59588.1"/>
    </source>
</evidence>
<evidence type="ECO:0000256" key="5">
    <source>
        <dbReference type="RuleBase" id="RU362045"/>
    </source>
</evidence>
<dbReference type="CDD" id="cd03788">
    <property type="entry name" value="GT20_TPS"/>
    <property type="match status" value="1"/>
</dbReference>
<comment type="pathway">
    <text evidence="3">Carbohydrate biosynthesis.</text>
</comment>
<evidence type="ECO:0000313" key="7">
    <source>
        <dbReference type="Proteomes" id="UP000054342"/>
    </source>
</evidence>
<evidence type="ECO:0000256" key="2">
    <source>
        <dbReference type="ARBA" id="ARBA00022679"/>
    </source>
</evidence>
<dbReference type="Gene3D" id="3.40.50.2000">
    <property type="entry name" value="Glycogen Phosphorylase B"/>
    <property type="match status" value="2"/>
</dbReference>
<comment type="catalytic activity">
    <reaction evidence="4 5">
        <text>D-glucose 6-phosphate + UDP-alpha-D-glucose = alpha,alpha-trehalose 6-phosphate + UDP + H(+)</text>
        <dbReference type="Rhea" id="RHEA:18889"/>
        <dbReference type="ChEBI" id="CHEBI:15378"/>
        <dbReference type="ChEBI" id="CHEBI:58223"/>
        <dbReference type="ChEBI" id="CHEBI:58429"/>
        <dbReference type="ChEBI" id="CHEBI:58885"/>
        <dbReference type="ChEBI" id="CHEBI:61548"/>
        <dbReference type="EC" id="2.4.1.15"/>
    </reaction>
</comment>
<dbReference type="HOGENOM" id="CLU_002351_7_2_1"/>
<keyword evidence="1 5" id="KW-0328">Glycosyltransferase</keyword>
<dbReference type="InterPro" id="IPR001830">
    <property type="entry name" value="Glyco_trans_20"/>
</dbReference>
<dbReference type="GO" id="GO:0003825">
    <property type="term" value="F:alpha,alpha-trehalose-phosphate synthase (UDP-forming) activity"/>
    <property type="evidence" value="ECO:0007669"/>
    <property type="project" value="UniProtKB-EC"/>
</dbReference>
<dbReference type="GeneID" id="25325938"/>